<proteinExistence type="predicted"/>
<protein>
    <submittedName>
        <fullName evidence="2">Uncharacterized protein</fullName>
    </submittedName>
</protein>
<feature type="compositionally biased region" description="Acidic residues" evidence="1">
    <location>
        <begin position="813"/>
        <end position="825"/>
    </location>
</feature>
<evidence type="ECO:0000313" key="3">
    <source>
        <dbReference type="Proteomes" id="UP001055048"/>
    </source>
</evidence>
<accession>A0AA37N7L1</accession>
<comment type="caution">
    <text evidence="2">The sequence shown here is derived from an EMBL/GenBank/DDBJ whole genome shotgun (WGS) entry which is preliminary data.</text>
</comment>
<gene>
    <name evidence="2" type="ORF">CE91St12_17930</name>
</gene>
<feature type="region of interest" description="Disordered" evidence="1">
    <location>
        <begin position="813"/>
        <end position="837"/>
    </location>
</feature>
<dbReference type="Proteomes" id="UP001055048">
    <property type="component" value="Unassembled WGS sequence"/>
</dbReference>
<organism evidence="2 3">
    <name type="scientific">Bacteroides uniformis</name>
    <dbReference type="NCBI Taxonomy" id="820"/>
    <lineage>
        <taxon>Bacteria</taxon>
        <taxon>Pseudomonadati</taxon>
        <taxon>Bacteroidota</taxon>
        <taxon>Bacteroidia</taxon>
        <taxon>Bacteroidales</taxon>
        <taxon>Bacteroidaceae</taxon>
        <taxon>Bacteroides</taxon>
    </lineage>
</organism>
<name>A0AA37N7L1_BACUN</name>
<dbReference type="EMBL" id="BQNL01000001">
    <property type="protein sequence ID" value="GKH13583.1"/>
    <property type="molecule type" value="Genomic_DNA"/>
</dbReference>
<evidence type="ECO:0000313" key="2">
    <source>
        <dbReference type="EMBL" id="GKH13583.1"/>
    </source>
</evidence>
<sequence length="1408" mass="151705">MLLFMVAGCQDEEFVSLPVAKEPIITTRGSVRTSALEQGENGYWKALKRVPLVGEGRIVNDISDALVSVLGQAGGFGKLLDTDLDNAAEFKGVADVQLLGNQLASVRDLNRVYEGGQTAGFVYKIENTGLLTATVLKSFWLKTFLNGVEQESKGGNTGATALELNLLSAANNDGKQALSISTSFDKPFDEIKIGMTGIEANVIQSFSLYYAFVGENQIKQCIKGSPYFPNVSIHKNKLGDSDWSYSSLLIHPDRLIDTDLTNGVSAGLLAEIIGSLKGGVPFTVNLGKTIPVGSEIGFCLEEINILGIEAFSGIELVTYDDQDQEVQRMEIQSLLGLSVLGGGSSTVSLITTEPCSQVKIIIKGLDILAQKIINYAFVRDPIEVDASSYFSLSDVTISGNSYSLSSPAGGNTEWVVLSSPSGTVPQIKANKITGMTVDGEYKISGTFTDAQGNSVTQTMTITRKTASLGADCNQTVGTEYEAEAYMPEGGGSLITLDQIKGYQNLVDDNPDNYATYTTLLSLAANRSIMGIRTKSKSINTEGERVKAGFVMQTSNGLLGANVLKFFVIKLWKDSELVASNAADGNNAVDVGLIGNKGNKVRIGITTDREFNKIELWTAGVLNLNLEQFRLYNAYWELADAGCIGSDPSEACIELLTPASHGAEINYDVTRTDAVADVGSSFNNLGNLLDADQSTYSTVTYTNVIGKTTVAVRFNEMPANTQVGFIVANPAYIADVDLLKGTILEVYHNGNRVASTADGGVLGLDVIGYTERIFLETKPGLPFDEVRIVLPAVAGALEVTKLYGSYIRRDSDGDGIPDCAEDEENGGDTPGITDAQAESEHVCTPEDIIIRVTGGKNGSNYTLECYNYAAGNATVTKECMLENGRFVLSGMSAGDYYISIKEGDKTLWSGLHVAVHPLQTTWKTAAATSDWNNWSNWTNGTPWECTNVVIPSGCANYPVLKKGENHCAGIHFCAGAEVVNTHYLTYDLAWVELSILPGRYYMLSAPLKEMVTGDMFIPSALNGNHGTADYFTSLTSDNTPESRFTPRAYQRLWSSNAPGQTITGRVEVTPDATNWTPPFNALNQSLEAGMGFSLKAGNEPRSTYTFRFPKLHESYTYVDGNGVSTGITETISRTAASGRFIYENADGSAPAFPYAVTVKNQKAGSTFIAGNPFMAHIDIKEFLKENTSVTSVKVYDGNTNNSLILADGQLLGTDGGYEYIAPMQSFFVTVTGDATELKLTYTERMLVQKPGANLFTLRGNTRIATRSMGRSVPAGHQTLRLSAYYEGTSADCLVRIQTNASDGYLADEDSKLLIDNEVAPLISVFTAADGKALDIQQFGSRTEIPVGFSLKGSGRVLLTLSHASGSKWDGWELIDRQTGRHYPLSEPETLVDLGEITTHAGRFCLVKDK</sequence>
<reference evidence="2" key="1">
    <citation type="submission" date="2022-01" db="EMBL/GenBank/DDBJ databases">
        <title>Novel bile acid biosynthetic pathways are enriched in the microbiome of centenarians.</title>
        <authorList>
            <person name="Sato Y."/>
            <person name="Atarashi K."/>
            <person name="Plichta R.D."/>
            <person name="Arai Y."/>
            <person name="Sasajima S."/>
            <person name="Kearney M.S."/>
            <person name="Suda W."/>
            <person name="Takeshita K."/>
            <person name="Sasaki T."/>
            <person name="Okamoto S."/>
            <person name="Skelly N.A."/>
            <person name="Okamura Y."/>
            <person name="Vlamakis H."/>
            <person name="Li Y."/>
            <person name="Tanoue T."/>
            <person name="Takei H."/>
            <person name="Nittono H."/>
            <person name="Narushima S."/>
            <person name="Irie J."/>
            <person name="Itoh H."/>
            <person name="Moriya K."/>
            <person name="Sugiura Y."/>
            <person name="Suematsu M."/>
            <person name="Moritoki N."/>
            <person name="Shibata S."/>
            <person name="Littman R.D."/>
            <person name="Fischbach A.M."/>
            <person name="Uwamino Y."/>
            <person name="Inoue T."/>
            <person name="Honda A."/>
            <person name="Hattori M."/>
            <person name="Murai T."/>
            <person name="Xavier J.R."/>
            <person name="Hirose N."/>
            <person name="Honda K."/>
        </authorList>
    </citation>
    <scope>NUCLEOTIDE SEQUENCE</scope>
    <source>
        <strain evidence="2">CE91-St12</strain>
    </source>
</reference>
<evidence type="ECO:0000256" key="1">
    <source>
        <dbReference type="SAM" id="MobiDB-lite"/>
    </source>
</evidence>
<dbReference type="RefSeq" id="WP_244074478.1">
    <property type="nucleotide sequence ID" value="NZ_BQNL01000001.1"/>
</dbReference>